<dbReference type="AlphaFoldDB" id="A0A940SY27"/>
<keyword evidence="2" id="KW-1185">Reference proteome</keyword>
<comment type="caution">
    <text evidence="1">The sequence shown here is derived from an EMBL/GenBank/DDBJ whole genome shotgun (WGS) entry which is preliminary data.</text>
</comment>
<protein>
    <submittedName>
        <fullName evidence="1">SHOCT domain-containing protein</fullName>
    </submittedName>
</protein>
<gene>
    <name evidence="1" type="ORF">I6N95_23560</name>
</gene>
<accession>A0A940SY27</accession>
<evidence type="ECO:0000313" key="1">
    <source>
        <dbReference type="EMBL" id="MBP1043991.1"/>
    </source>
</evidence>
<organism evidence="1 2">
    <name type="scientific">Vagococcus allomyrinae</name>
    <dbReference type="NCBI Taxonomy" id="2794353"/>
    <lineage>
        <taxon>Bacteria</taxon>
        <taxon>Bacillati</taxon>
        <taxon>Bacillota</taxon>
        <taxon>Bacilli</taxon>
        <taxon>Lactobacillales</taxon>
        <taxon>Enterococcaceae</taxon>
        <taxon>Vagococcus</taxon>
    </lineage>
</organism>
<dbReference type="EMBL" id="JAEEGA010000021">
    <property type="protein sequence ID" value="MBP1043991.1"/>
    <property type="molecule type" value="Genomic_DNA"/>
</dbReference>
<proteinExistence type="predicted"/>
<sequence length="68" mass="7905">MMPMGWIWLLLLLGGGLLLWRALTNRPQQDKMAATEPKSESPHEILLKEFAKGSITEEEYLQKKKYMD</sequence>
<dbReference type="Proteomes" id="UP000674938">
    <property type="component" value="Unassembled WGS sequence"/>
</dbReference>
<reference evidence="1" key="1">
    <citation type="submission" date="2020-12" db="EMBL/GenBank/DDBJ databases">
        <title>Vagococcus allomyrinae sp. nov. and Enterococcus lavae sp. nov., isolated from the larvae of Allomyrina dichotoma.</title>
        <authorList>
            <person name="Lee S.D."/>
        </authorList>
    </citation>
    <scope>NUCLEOTIDE SEQUENCE</scope>
    <source>
        <strain evidence="1">BWB3-3</strain>
    </source>
</reference>
<name>A0A940SY27_9ENTE</name>
<evidence type="ECO:0000313" key="2">
    <source>
        <dbReference type="Proteomes" id="UP000674938"/>
    </source>
</evidence>